<evidence type="ECO:0000313" key="1">
    <source>
        <dbReference type="EMBL" id="AWI50490.1"/>
    </source>
</evidence>
<accession>A0A2U8FHM5</accession>
<dbReference type="KEGG" id="apor:DDU33_02790"/>
<dbReference type="AlphaFoldDB" id="A0A2U8FHM5"/>
<protein>
    <submittedName>
        <fullName evidence="1">Uncharacterized protein</fullName>
    </submittedName>
</protein>
<reference evidence="2" key="1">
    <citation type="submission" date="2018-05" db="EMBL/GenBank/DDBJ databases">
        <title>Complete genome sequence of Actinobacillus porcitonsillarum reference strain 9953L55 (CCUG 46996).</title>
        <authorList>
            <person name="Dona V."/>
            <person name="Perreten V."/>
        </authorList>
    </citation>
    <scope>NUCLEOTIDE SEQUENCE [LARGE SCALE GENOMIC DNA]</scope>
    <source>
        <strain evidence="2">9953L55</strain>
    </source>
</reference>
<keyword evidence="2" id="KW-1185">Reference proteome</keyword>
<gene>
    <name evidence="1" type="ORF">DDU33_02790</name>
</gene>
<evidence type="ECO:0000313" key="2">
    <source>
        <dbReference type="Proteomes" id="UP000244920"/>
    </source>
</evidence>
<dbReference type="RefSeq" id="WP_108923013.1">
    <property type="nucleotide sequence ID" value="NZ_CP029206.1"/>
</dbReference>
<sequence>MNTQFMHLQEQSGLLFVTLNEQNLALNLAREKLAADIQHSPATKEEIEALILVIENELEKYSEMFKPMQNLTLVSAIPALDEIARLGFGQSKENAIVISREQIEQLFTRFSRVINGYPAKAEGLPESVDFAVYLTLIREIMHHWHIEWLRCE</sequence>
<proteinExistence type="predicted"/>
<organism evidence="1 2">
    <name type="scientific">Actinobacillus porcitonsillarum</name>
    <dbReference type="NCBI Taxonomy" id="189834"/>
    <lineage>
        <taxon>Bacteria</taxon>
        <taxon>Pseudomonadati</taxon>
        <taxon>Pseudomonadota</taxon>
        <taxon>Gammaproteobacteria</taxon>
        <taxon>Pasteurellales</taxon>
        <taxon>Pasteurellaceae</taxon>
        <taxon>Actinobacillus</taxon>
    </lineage>
</organism>
<name>A0A2U8FHM5_9PAST</name>
<dbReference type="EMBL" id="CP029206">
    <property type="protein sequence ID" value="AWI50490.1"/>
    <property type="molecule type" value="Genomic_DNA"/>
</dbReference>
<dbReference type="Proteomes" id="UP000244920">
    <property type="component" value="Chromosome"/>
</dbReference>